<dbReference type="PANTHER" id="PTHR43280:SF27">
    <property type="entry name" value="TRANSCRIPTIONAL REGULATOR MTLR"/>
    <property type="match status" value="1"/>
</dbReference>
<feature type="domain" description="HTH araC/xylS-type" evidence="4">
    <location>
        <begin position="179"/>
        <end position="278"/>
    </location>
</feature>
<dbReference type="InterPro" id="IPR003313">
    <property type="entry name" value="AraC-bd"/>
</dbReference>
<evidence type="ECO:0000256" key="3">
    <source>
        <dbReference type="ARBA" id="ARBA00023163"/>
    </source>
</evidence>
<reference evidence="5 6" key="1">
    <citation type="submission" date="2018-08" db="EMBL/GenBank/DDBJ databases">
        <title>Muricauda nanhaiensis sp. nov., isolated from seawater of the South China Sea.</title>
        <authorList>
            <person name="Dang Y."/>
        </authorList>
    </citation>
    <scope>NUCLEOTIDE SEQUENCE [LARGE SCALE GENOMIC DNA]</scope>
    <source>
        <strain evidence="5 6">SM1704</strain>
    </source>
</reference>
<keyword evidence="6" id="KW-1185">Reference proteome</keyword>
<sequence length="280" mass="32558">MKVYDFKIPKKPGQHIVLQRDRGIAFFDKLHQHSEIQITQIITGHGKLIVGDSVHSYEDGDCFVIGSEIPHLFKSSKSDIESHMISLFFAKNSFGPSFFDQMEFEELKFFFQNSELGFKVLLNPDELSEEFENFFGMGHLSRFIAFLNLLKKLNDAEKTILSEFVPKKEISKDQGERLRVVFDYVIENFQHKVDLETVARLVHMTPNSFCRFFKQRTNKTFFKFLIEVRIEHACQLLINNRDLSIAEAAHLSGFQSISNFNKKFKEIKGVNPLKYLSQIS</sequence>
<proteinExistence type="predicted"/>
<comment type="caution">
    <text evidence="5">The sequence shown here is derived from an EMBL/GenBank/DDBJ whole genome shotgun (WGS) entry which is preliminary data.</text>
</comment>
<dbReference type="SUPFAM" id="SSF46689">
    <property type="entry name" value="Homeodomain-like"/>
    <property type="match status" value="2"/>
</dbReference>
<evidence type="ECO:0000313" key="6">
    <source>
        <dbReference type="Proteomes" id="UP000261828"/>
    </source>
</evidence>
<dbReference type="InterPro" id="IPR018062">
    <property type="entry name" value="HTH_AraC-typ_CS"/>
</dbReference>
<dbReference type="InterPro" id="IPR018060">
    <property type="entry name" value="HTH_AraC"/>
</dbReference>
<evidence type="ECO:0000256" key="1">
    <source>
        <dbReference type="ARBA" id="ARBA00023015"/>
    </source>
</evidence>
<dbReference type="AlphaFoldDB" id="A0A371JVB8"/>
<dbReference type="Gene3D" id="2.60.120.10">
    <property type="entry name" value="Jelly Rolls"/>
    <property type="match status" value="1"/>
</dbReference>
<dbReference type="SMART" id="SM00342">
    <property type="entry name" value="HTH_ARAC"/>
    <property type="match status" value="1"/>
</dbReference>
<name>A0A371JVB8_9FLAO</name>
<gene>
    <name evidence="5" type="ORF">DX873_06325</name>
</gene>
<dbReference type="OrthoDB" id="1410704at2"/>
<dbReference type="Pfam" id="PF02311">
    <property type="entry name" value="AraC_binding"/>
    <property type="match status" value="1"/>
</dbReference>
<evidence type="ECO:0000313" key="5">
    <source>
        <dbReference type="EMBL" id="RDY61761.1"/>
    </source>
</evidence>
<dbReference type="Pfam" id="PF12833">
    <property type="entry name" value="HTH_18"/>
    <property type="match status" value="1"/>
</dbReference>
<dbReference type="InterPro" id="IPR014710">
    <property type="entry name" value="RmlC-like_jellyroll"/>
</dbReference>
<protein>
    <submittedName>
        <fullName evidence="5">AraC family transcriptional regulator</fullName>
    </submittedName>
</protein>
<evidence type="ECO:0000256" key="2">
    <source>
        <dbReference type="ARBA" id="ARBA00023125"/>
    </source>
</evidence>
<keyword evidence="1" id="KW-0805">Transcription regulation</keyword>
<dbReference type="SUPFAM" id="SSF51182">
    <property type="entry name" value="RmlC-like cupins"/>
    <property type="match status" value="1"/>
</dbReference>
<dbReference type="Gene3D" id="1.10.10.60">
    <property type="entry name" value="Homeodomain-like"/>
    <property type="match status" value="2"/>
</dbReference>
<organism evidence="5 6">
    <name type="scientific">Flagellimonas nanhaiensis</name>
    <dbReference type="NCBI Taxonomy" id="2292706"/>
    <lineage>
        <taxon>Bacteria</taxon>
        <taxon>Pseudomonadati</taxon>
        <taxon>Bacteroidota</taxon>
        <taxon>Flavobacteriia</taxon>
        <taxon>Flavobacteriales</taxon>
        <taxon>Flavobacteriaceae</taxon>
        <taxon>Flagellimonas</taxon>
    </lineage>
</organism>
<dbReference type="Proteomes" id="UP000261828">
    <property type="component" value="Unassembled WGS sequence"/>
</dbReference>
<dbReference type="PROSITE" id="PS01124">
    <property type="entry name" value="HTH_ARAC_FAMILY_2"/>
    <property type="match status" value="1"/>
</dbReference>
<dbReference type="EMBL" id="QTJX01000001">
    <property type="protein sequence ID" value="RDY61761.1"/>
    <property type="molecule type" value="Genomic_DNA"/>
</dbReference>
<evidence type="ECO:0000259" key="4">
    <source>
        <dbReference type="PROSITE" id="PS01124"/>
    </source>
</evidence>
<dbReference type="GO" id="GO:0003700">
    <property type="term" value="F:DNA-binding transcription factor activity"/>
    <property type="evidence" value="ECO:0007669"/>
    <property type="project" value="InterPro"/>
</dbReference>
<dbReference type="PANTHER" id="PTHR43280">
    <property type="entry name" value="ARAC-FAMILY TRANSCRIPTIONAL REGULATOR"/>
    <property type="match status" value="1"/>
</dbReference>
<keyword evidence="3" id="KW-0804">Transcription</keyword>
<keyword evidence="2" id="KW-0238">DNA-binding</keyword>
<dbReference type="InterPro" id="IPR009057">
    <property type="entry name" value="Homeodomain-like_sf"/>
</dbReference>
<dbReference type="InterPro" id="IPR011051">
    <property type="entry name" value="RmlC_Cupin_sf"/>
</dbReference>
<dbReference type="RefSeq" id="WP_116183642.1">
    <property type="nucleotide sequence ID" value="NZ_QTJX01000001.1"/>
</dbReference>
<accession>A0A371JVB8</accession>
<dbReference type="PROSITE" id="PS00041">
    <property type="entry name" value="HTH_ARAC_FAMILY_1"/>
    <property type="match status" value="1"/>
</dbReference>
<dbReference type="GO" id="GO:0043565">
    <property type="term" value="F:sequence-specific DNA binding"/>
    <property type="evidence" value="ECO:0007669"/>
    <property type="project" value="InterPro"/>
</dbReference>